<evidence type="ECO:0000256" key="1">
    <source>
        <dbReference type="ARBA" id="ARBA00022490"/>
    </source>
</evidence>
<evidence type="ECO:0000256" key="5">
    <source>
        <dbReference type="HAMAP-Rule" id="MF_00560"/>
    </source>
</evidence>
<sequence>MPKDWSASQYLKFEDERTRPARDLLARIPLDSPKRVVDIGCGPGNSTDLLVERWPQAEVSGFDTSPDMIEKARARLPRVVFELVDAATWKPAQPVDIIFANAGFQWLPEHPAVLKRLFGLLAPGGVLAVQMPDNLAEPSHRLMREVALAMPFAAKMVGAARASLPSVSFYYDLLSPDAALLDIWHTNYNHPLADAAAIVEWVKSTGLKPFLDPLDAAEQAEFLRDYTARIAKAYPPANNGRVLLRFPRIFMLAQRK</sequence>
<dbReference type="RefSeq" id="WP_149757795.1">
    <property type="nucleotide sequence ID" value="NZ_BSPE01000002.1"/>
</dbReference>
<dbReference type="GO" id="GO:0032259">
    <property type="term" value="P:methylation"/>
    <property type="evidence" value="ECO:0007669"/>
    <property type="project" value="UniProtKB-KW"/>
</dbReference>
<dbReference type="SUPFAM" id="SSF53335">
    <property type="entry name" value="S-adenosyl-L-methionine-dependent methyltransferases"/>
    <property type="match status" value="1"/>
</dbReference>
<keyword evidence="4 5" id="KW-0949">S-adenosyl-L-methionine</keyword>
<dbReference type="Gene3D" id="1.10.150.290">
    <property type="entry name" value="S-adenosyl-L-methionine-dependent methyltransferases"/>
    <property type="match status" value="1"/>
</dbReference>
<name>A0A1I3VFW3_9HYPH</name>
<proteinExistence type="inferred from homology"/>
<keyword evidence="1 5" id="KW-0963">Cytoplasm</keyword>
<dbReference type="PANTHER" id="PTHR43861">
    <property type="entry name" value="TRANS-ACONITATE 2-METHYLTRANSFERASE-RELATED"/>
    <property type="match status" value="1"/>
</dbReference>
<dbReference type="NCBIfam" id="NF002463">
    <property type="entry name" value="PRK01683.1"/>
    <property type="match status" value="1"/>
</dbReference>
<dbReference type="HAMAP" id="MF_00560">
    <property type="entry name" value="Tran_acon_Me_trans"/>
    <property type="match status" value="1"/>
</dbReference>
<evidence type="ECO:0000256" key="4">
    <source>
        <dbReference type="ARBA" id="ARBA00022691"/>
    </source>
</evidence>
<reference evidence="6 7" key="1">
    <citation type="submission" date="2016-10" db="EMBL/GenBank/DDBJ databases">
        <authorList>
            <person name="Varghese N."/>
            <person name="Submissions S."/>
        </authorList>
    </citation>
    <scope>NUCLEOTIDE SEQUENCE [LARGE SCALE GENOMIC DNA]</scope>
    <source>
        <strain evidence="6 7">DSM 21822</strain>
    </source>
</reference>
<accession>A0A1I3VFW3</accession>
<gene>
    <name evidence="5" type="primary">tam</name>
    <name evidence="6" type="ORF">SAMN04488498_101443</name>
</gene>
<dbReference type="PANTHER" id="PTHR43861:SF1">
    <property type="entry name" value="TRANS-ACONITATE 2-METHYLTRANSFERASE"/>
    <property type="match status" value="1"/>
</dbReference>
<evidence type="ECO:0000313" key="7">
    <source>
        <dbReference type="Proteomes" id="UP000323300"/>
    </source>
</evidence>
<dbReference type="InterPro" id="IPR029063">
    <property type="entry name" value="SAM-dependent_MTases_sf"/>
</dbReference>
<dbReference type="OrthoDB" id="9795085at2"/>
<dbReference type="Gene3D" id="3.40.50.150">
    <property type="entry name" value="Vaccinia Virus protein VP39"/>
    <property type="match status" value="1"/>
</dbReference>
<keyword evidence="3 5" id="KW-0808">Transferase</keyword>
<dbReference type="GO" id="GO:0030798">
    <property type="term" value="F:trans-aconitate 2-methyltransferase activity"/>
    <property type="evidence" value="ECO:0007669"/>
    <property type="project" value="UniProtKB-UniRule"/>
</dbReference>
<dbReference type="Proteomes" id="UP000323300">
    <property type="component" value="Unassembled WGS sequence"/>
</dbReference>
<keyword evidence="7" id="KW-1185">Reference proteome</keyword>
<evidence type="ECO:0000256" key="2">
    <source>
        <dbReference type="ARBA" id="ARBA00022603"/>
    </source>
</evidence>
<comment type="similarity">
    <text evidence="5">Belongs to the methyltransferase superfamily. Tam family.</text>
</comment>
<dbReference type="EC" id="2.1.1.144" evidence="5"/>
<keyword evidence="2 5" id="KW-0489">Methyltransferase</keyword>
<protein>
    <recommendedName>
        <fullName evidence="5">Trans-aconitate 2-methyltransferase</fullName>
        <ecNumber evidence="5">2.1.1.144</ecNumber>
    </recommendedName>
</protein>
<dbReference type="Pfam" id="PF13489">
    <property type="entry name" value="Methyltransf_23"/>
    <property type="match status" value="1"/>
</dbReference>
<comment type="catalytic activity">
    <reaction evidence="5">
        <text>trans-aconitate + S-adenosyl-L-methionine = (E)-3-(methoxycarbonyl)pent-2-enedioate + S-adenosyl-L-homocysteine</text>
        <dbReference type="Rhea" id="RHEA:14969"/>
        <dbReference type="ChEBI" id="CHEBI:15708"/>
        <dbReference type="ChEBI" id="CHEBI:57470"/>
        <dbReference type="ChEBI" id="CHEBI:57856"/>
        <dbReference type="ChEBI" id="CHEBI:59789"/>
        <dbReference type="EC" id="2.1.1.144"/>
    </reaction>
</comment>
<dbReference type="InterPro" id="IPR023506">
    <property type="entry name" value="Trans-aconitate_MeTrfase"/>
</dbReference>
<organism evidence="6 7">
    <name type="scientific">Neomesorhizobium albiziae</name>
    <dbReference type="NCBI Taxonomy" id="335020"/>
    <lineage>
        <taxon>Bacteria</taxon>
        <taxon>Pseudomonadati</taxon>
        <taxon>Pseudomonadota</taxon>
        <taxon>Alphaproteobacteria</taxon>
        <taxon>Hyphomicrobiales</taxon>
        <taxon>Phyllobacteriaceae</taxon>
        <taxon>Neomesorhizobium</taxon>
    </lineage>
</organism>
<dbReference type="GO" id="GO:0005737">
    <property type="term" value="C:cytoplasm"/>
    <property type="evidence" value="ECO:0007669"/>
    <property type="project" value="UniProtKB-SubCell"/>
</dbReference>
<evidence type="ECO:0000313" key="6">
    <source>
        <dbReference type="EMBL" id="SFJ94258.1"/>
    </source>
</evidence>
<dbReference type="AlphaFoldDB" id="A0A1I3VFW3"/>
<comment type="subcellular location">
    <subcellularLocation>
        <location evidence="5">Cytoplasm</location>
    </subcellularLocation>
</comment>
<dbReference type="CDD" id="cd02440">
    <property type="entry name" value="AdoMet_MTases"/>
    <property type="match status" value="1"/>
</dbReference>
<evidence type="ECO:0000256" key="3">
    <source>
        <dbReference type="ARBA" id="ARBA00022679"/>
    </source>
</evidence>
<comment type="function">
    <text evidence="5">Catalyzes the S-adenosylmethionine monomethyl esterification of trans-aconitate.</text>
</comment>
<dbReference type="InterPro" id="IPR023149">
    <property type="entry name" value="Trans_acon_MeTrfase_C"/>
</dbReference>
<dbReference type="EMBL" id="FOSL01000001">
    <property type="protein sequence ID" value="SFJ94258.1"/>
    <property type="molecule type" value="Genomic_DNA"/>
</dbReference>